<keyword evidence="3 4" id="KW-0694">RNA-binding</keyword>
<dbReference type="PANTHER" id="PTHR23236">
    <property type="entry name" value="EUKARYOTIC TRANSLATION INITIATION FACTOR 4B/4H"/>
    <property type="match status" value="1"/>
</dbReference>
<dbReference type="Ensembl" id="ENSCCNT00000024289.1">
    <property type="protein sequence ID" value="ENSCCNP00000018697.1"/>
    <property type="gene ID" value="ENSCCNG00000018897.1"/>
</dbReference>
<dbReference type="Pfam" id="PF00076">
    <property type="entry name" value="RRM_1"/>
    <property type="match status" value="1"/>
</dbReference>
<dbReference type="SMART" id="SM00360">
    <property type="entry name" value="RRM"/>
    <property type="match status" value="1"/>
</dbReference>
<evidence type="ECO:0000256" key="2">
    <source>
        <dbReference type="ARBA" id="ARBA00022490"/>
    </source>
</evidence>
<gene>
    <name evidence="7" type="primary">Pabpn1l</name>
</gene>
<sequence length="287" mass="31282">MWPFVSHTLFPAPTEAWLHTVSSDPEAQGWGAWSRTPLEPRGGDGKEEKNGVAEEDGDEDTSFLLSLLVPENLAMSPVPDSVKAAVHLPGRGSREPSLKAIRLKLWAMEQAEGLLGLPSGQREARKKGTGARQLLSPETTGCPFPGSPKENAEADHRSIFVGNVDYGGTAKELKAYFNHCGEIHRVTILCDKFSGHPKGYAYIEFASQSSAQAAVELDKSVFRGRIIKVLPKRTNFPGISSTDRGGLRFYPGPRATTLPPSSLQDRPWIRARGRGGCGKVSVWFTPY</sequence>
<dbReference type="GO" id="GO:0005634">
    <property type="term" value="C:nucleus"/>
    <property type="evidence" value="ECO:0007669"/>
    <property type="project" value="TreeGrafter"/>
</dbReference>
<reference evidence="7" key="1">
    <citation type="submission" date="2023-09" db="UniProtKB">
        <authorList>
            <consortium name="Ensembl"/>
        </authorList>
    </citation>
    <scope>IDENTIFICATION</scope>
</reference>
<proteinExistence type="predicted"/>
<evidence type="ECO:0000313" key="7">
    <source>
        <dbReference type="Ensembl" id="ENSCCNP00000018697.1"/>
    </source>
</evidence>
<dbReference type="InterPro" id="IPR012677">
    <property type="entry name" value="Nucleotide-bd_a/b_plait_sf"/>
</dbReference>
<dbReference type="PROSITE" id="PS50102">
    <property type="entry name" value="RRM"/>
    <property type="match status" value="1"/>
</dbReference>
<dbReference type="SUPFAM" id="SSF54928">
    <property type="entry name" value="RNA-binding domain, RBD"/>
    <property type="match status" value="1"/>
</dbReference>
<dbReference type="AlphaFoldDB" id="A0A8C0ZU61"/>
<evidence type="ECO:0000256" key="3">
    <source>
        <dbReference type="ARBA" id="ARBA00022884"/>
    </source>
</evidence>
<dbReference type="PANTHER" id="PTHR23236:SF27">
    <property type="entry name" value="EMBRYONIC POLYADENYLATE-BINDING PROTEIN 2"/>
    <property type="match status" value="1"/>
</dbReference>
<feature type="domain" description="RRM" evidence="6">
    <location>
        <begin position="157"/>
        <end position="234"/>
    </location>
</feature>
<name>A0A8C0ZU61_CASCN</name>
<evidence type="ECO:0000256" key="1">
    <source>
        <dbReference type="ARBA" id="ARBA00004496"/>
    </source>
</evidence>
<feature type="region of interest" description="Disordered" evidence="5">
    <location>
        <begin position="22"/>
        <end position="59"/>
    </location>
</feature>
<dbReference type="InterPro" id="IPR035979">
    <property type="entry name" value="RBD_domain_sf"/>
</dbReference>
<evidence type="ECO:0000256" key="4">
    <source>
        <dbReference type="PROSITE-ProRule" id="PRU00176"/>
    </source>
</evidence>
<feature type="compositionally biased region" description="Basic and acidic residues" evidence="5">
    <location>
        <begin position="41"/>
        <end position="52"/>
    </location>
</feature>
<dbReference type="GO" id="GO:0005737">
    <property type="term" value="C:cytoplasm"/>
    <property type="evidence" value="ECO:0007669"/>
    <property type="project" value="UniProtKB-SubCell"/>
</dbReference>
<accession>A0A8C0ZU61</accession>
<organism evidence="7">
    <name type="scientific">Castor canadensis</name>
    <name type="common">American beaver</name>
    <dbReference type="NCBI Taxonomy" id="51338"/>
    <lineage>
        <taxon>Eukaryota</taxon>
        <taxon>Metazoa</taxon>
        <taxon>Chordata</taxon>
        <taxon>Craniata</taxon>
        <taxon>Vertebrata</taxon>
        <taxon>Euteleostomi</taxon>
        <taxon>Mammalia</taxon>
        <taxon>Eutheria</taxon>
        <taxon>Euarchontoglires</taxon>
        <taxon>Glires</taxon>
        <taxon>Rodentia</taxon>
        <taxon>Castorimorpha</taxon>
        <taxon>Castoridae</taxon>
        <taxon>Castor</taxon>
    </lineage>
</organism>
<comment type="subcellular location">
    <subcellularLocation>
        <location evidence="1">Cytoplasm</location>
    </subcellularLocation>
</comment>
<evidence type="ECO:0000259" key="6">
    <source>
        <dbReference type="PROSITE" id="PS50102"/>
    </source>
</evidence>
<evidence type="ECO:0000256" key="5">
    <source>
        <dbReference type="SAM" id="MobiDB-lite"/>
    </source>
</evidence>
<keyword evidence="2" id="KW-0963">Cytoplasm</keyword>
<dbReference type="GO" id="GO:0000288">
    <property type="term" value="P:nuclear-transcribed mRNA catabolic process, deadenylation-dependent decay"/>
    <property type="evidence" value="ECO:0007669"/>
    <property type="project" value="TreeGrafter"/>
</dbReference>
<feature type="region of interest" description="Disordered" evidence="5">
    <location>
        <begin position="120"/>
        <end position="151"/>
    </location>
</feature>
<protein>
    <recommendedName>
        <fullName evidence="6">RRM domain-containing protein</fullName>
    </recommendedName>
</protein>
<dbReference type="InterPro" id="IPR000504">
    <property type="entry name" value="RRM_dom"/>
</dbReference>
<dbReference type="GO" id="GO:0008143">
    <property type="term" value="F:poly(A) binding"/>
    <property type="evidence" value="ECO:0007669"/>
    <property type="project" value="TreeGrafter"/>
</dbReference>
<dbReference type="Gene3D" id="3.30.70.330">
    <property type="match status" value="1"/>
</dbReference>